<evidence type="ECO:0000259" key="12">
    <source>
        <dbReference type="Pfam" id="PF20979"/>
    </source>
</evidence>
<dbReference type="Pfam" id="PF20979">
    <property type="entry name" value="Arginosuc_syn_C"/>
    <property type="match status" value="1"/>
</dbReference>
<feature type="binding site" evidence="10">
    <location>
        <position position="120"/>
    </location>
    <ligand>
        <name>L-aspartate</name>
        <dbReference type="ChEBI" id="CHEBI:29991"/>
    </ligand>
</feature>
<dbReference type="HAMAP" id="MF_00005">
    <property type="entry name" value="Arg_succ_synth_type1"/>
    <property type="match status" value="1"/>
</dbReference>
<dbReference type="FunFam" id="3.40.50.620:FF:000038">
    <property type="entry name" value="Argininosuccinate synthase"/>
    <property type="match status" value="1"/>
</dbReference>
<dbReference type="FunFam" id="3.90.1260.10:FF:000007">
    <property type="entry name" value="Argininosuccinate synthase"/>
    <property type="match status" value="1"/>
</dbReference>
<dbReference type="NCBIfam" id="NF001770">
    <property type="entry name" value="PRK00509.1"/>
    <property type="match status" value="1"/>
</dbReference>
<evidence type="ECO:0000256" key="4">
    <source>
        <dbReference type="ARBA" id="ARBA00022490"/>
    </source>
</evidence>
<feature type="binding site" evidence="10">
    <location>
        <position position="128"/>
    </location>
    <ligand>
        <name>L-citrulline</name>
        <dbReference type="ChEBI" id="CHEBI:57743"/>
    </ligand>
</feature>
<keyword evidence="8 10" id="KW-0547">Nucleotide-binding</keyword>
<feature type="binding site" evidence="10">
    <location>
        <position position="124"/>
    </location>
    <ligand>
        <name>L-citrulline</name>
        <dbReference type="ChEBI" id="CHEBI:57743"/>
    </ligand>
</feature>
<dbReference type="OrthoDB" id="9801641at2"/>
<feature type="binding site" evidence="10">
    <location>
        <position position="125"/>
    </location>
    <ligand>
        <name>L-aspartate</name>
        <dbReference type="ChEBI" id="CHEBI:29991"/>
    </ligand>
</feature>
<keyword evidence="7 10" id="KW-0028">Amino-acid biosynthesis</keyword>
<dbReference type="GO" id="GO:0006526">
    <property type="term" value="P:L-arginine biosynthetic process"/>
    <property type="evidence" value="ECO:0007669"/>
    <property type="project" value="UniProtKB-UniRule"/>
</dbReference>
<dbReference type="CDD" id="cd01999">
    <property type="entry name" value="ASS"/>
    <property type="match status" value="1"/>
</dbReference>
<dbReference type="NCBIfam" id="TIGR00032">
    <property type="entry name" value="argG"/>
    <property type="match status" value="1"/>
</dbReference>
<dbReference type="InterPro" id="IPR023434">
    <property type="entry name" value="Arginosuc_synth_type_1_subfam"/>
</dbReference>
<evidence type="ECO:0000313" key="13">
    <source>
        <dbReference type="EMBL" id="GGI07508.1"/>
    </source>
</evidence>
<sequence length="406" mass="44686">MSKPRIVLAYSGGLDTSVAIQWMREHKDVEVVACAVDVGQGVDDLDEIRQRGLDCGAVESVVVDARDEFATEFIQPALKANAMYMGKYPLVSALSRPLIVKHLVRVARETGAAGVAHGCTGKGNDQVRFEVGTMCLAPDLDTIAPIREWGLTRDAAIDWANERGIPIPVKSKSSPYSIDENAWGRTAECGILEDPWAAPPEDVFERTVSVKDAPDAPEELVVAFEHGVPVTLDGERLPLAELVAQLDARAGAHGVGRIDMIEDRLVGIKSREIYECPGAIALLTAHRDLEDLCLEQELAEHKRSEEGRYAQLIYNGLWWGPLKKALDAFMDEANRYVNGEVRLELFKGHATVVGRRSADSGLYQYEMATYDAEDQFDQSLAEGFVKLWGLPLKTWAARATQQGDRL</sequence>
<dbReference type="Gene3D" id="3.40.50.620">
    <property type="entry name" value="HUPs"/>
    <property type="match status" value="1"/>
</dbReference>
<dbReference type="InterPro" id="IPR001518">
    <property type="entry name" value="Arginosuc_synth"/>
</dbReference>
<dbReference type="GO" id="GO:0005524">
    <property type="term" value="F:ATP binding"/>
    <property type="evidence" value="ECO:0007669"/>
    <property type="project" value="UniProtKB-UniRule"/>
</dbReference>
<feature type="binding site" evidence="10">
    <location>
        <position position="118"/>
    </location>
    <ligand>
        <name>ATP</name>
        <dbReference type="ChEBI" id="CHEBI:30616"/>
    </ligand>
</feature>
<evidence type="ECO:0000256" key="8">
    <source>
        <dbReference type="ARBA" id="ARBA00022741"/>
    </source>
</evidence>
<reference evidence="13" key="2">
    <citation type="submission" date="2020-09" db="EMBL/GenBank/DDBJ databases">
        <authorList>
            <person name="Sun Q."/>
            <person name="Zhou Y."/>
        </authorList>
    </citation>
    <scope>NUCLEOTIDE SEQUENCE</scope>
    <source>
        <strain evidence="13">CGMCC 1.14988</strain>
    </source>
</reference>
<dbReference type="RefSeq" id="WP_130649854.1">
    <property type="nucleotide sequence ID" value="NZ_BMHA01000008.1"/>
</dbReference>
<dbReference type="InterPro" id="IPR014729">
    <property type="entry name" value="Rossmann-like_a/b/a_fold"/>
</dbReference>
<dbReference type="GO" id="GO:0000053">
    <property type="term" value="P:argininosuccinate metabolic process"/>
    <property type="evidence" value="ECO:0007669"/>
    <property type="project" value="TreeGrafter"/>
</dbReference>
<accession>A0A8J3EUM8</accession>
<keyword evidence="14" id="KW-1185">Reference proteome</keyword>
<dbReference type="EMBL" id="BMHA01000008">
    <property type="protein sequence ID" value="GGI07508.1"/>
    <property type="molecule type" value="Genomic_DNA"/>
</dbReference>
<feature type="binding site" evidence="10">
    <location>
        <begin position="9"/>
        <end position="17"/>
    </location>
    <ligand>
        <name>ATP</name>
        <dbReference type="ChEBI" id="CHEBI:30616"/>
    </ligand>
</feature>
<evidence type="ECO:0000256" key="2">
    <source>
        <dbReference type="ARBA" id="ARBA00011881"/>
    </source>
</evidence>
<evidence type="ECO:0000259" key="11">
    <source>
        <dbReference type="Pfam" id="PF00764"/>
    </source>
</evidence>
<comment type="subunit">
    <text evidence="2 10">Homotetramer.</text>
</comment>
<dbReference type="GO" id="GO:0004055">
    <property type="term" value="F:argininosuccinate synthase activity"/>
    <property type="evidence" value="ECO:0007669"/>
    <property type="project" value="UniProtKB-UniRule"/>
</dbReference>
<evidence type="ECO:0000256" key="7">
    <source>
        <dbReference type="ARBA" id="ARBA00022605"/>
    </source>
</evidence>
<dbReference type="PANTHER" id="PTHR11587">
    <property type="entry name" value="ARGININOSUCCINATE SYNTHASE"/>
    <property type="match status" value="1"/>
</dbReference>
<comment type="subcellular location">
    <subcellularLocation>
        <location evidence="10">Cytoplasm</location>
    </subcellularLocation>
</comment>
<name>A0A8J3EUM8_9ACTN</name>
<evidence type="ECO:0000256" key="6">
    <source>
        <dbReference type="ARBA" id="ARBA00022598"/>
    </source>
</evidence>
<evidence type="ECO:0000256" key="3">
    <source>
        <dbReference type="ARBA" id="ARBA00012286"/>
    </source>
</evidence>
<organism evidence="13 14">
    <name type="scientific">Egicoccus halophilus</name>
    <dbReference type="NCBI Taxonomy" id="1670830"/>
    <lineage>
        <taxon>Bacteria</taxon>
        <taxon>Bacillati</taxon>
        <taxon>Actinomycetota</taxon>
        <taxon>Nitriliruptoria</taxon>
        <taxon>Egicoccales</taxon>
        <taxon>Egicoccaceae</taxon>
        <taxon>Egicoccus</taxon>
    </lineage>
</organism>
<gene>
    <name evidence="10 13" type="primary">argG</name>
    <name evidence="13" type="ORF">GCM10011354_24450</name>
</gene>
<feature type="binding site" evidence="10">
    <location>
        <position position="262"/>
    </location>
    <ligand>
        <name>L-citrulline</name>
        <dbReference type="ChEBI" id="CHEBI:57743"/>
    </ligand>
</feature>
<dbReference type="SUPFAM" id="SSF52402">
    <property type="entry name" value="Adenine nucleotide alpha hydrolases-like"/>
    <property type="match status" value="1"/>
</dbReference>
<comment type="similarity">
    <text evidence="10">Belongs to the argininosuccinate synthase family. Type 1 subfamily.</text>
</comment>
<dbReference type="GO" id="GO:0005737">
    <property type="term" value="C:cytoplasm"/>
    <property type="evidence" value="ECO:0007669"/>
    <property type="project" value="UniProtKB-SubCell"/>
</dbReference>
<keyword evidence="9 10" id="KW-0067">ATP-binding</keyword>
<feature type="binding site" evidence="10">
    <location>
        <position position="124"/>
    </location>
    <ligand>
        <name>L-aspartate</name>
        <dbReference type="ChEBI" id="CHEBI:29991"/>
    </ligand>
</feature>
<feature type="binding site" evidence="10">
    <location>
        <position position="88"/>
    </location>
    <ligand>
        <name>L-citrulline</name>
        <dbReference type="ChEBI" id="CHEBI:57743"/>
    </ligand>
</feature>
<dbReference type="InterPro" id="IPR018223">
    <property type="entry name" value="Arginosuc_synth_CS"/>
</dbReference>
<reference evidence="13" key="1">
    <citation type="journal article" date="2014" name="Int. J. Syst. Evol. Microbiol.">
        <title>Complete genome sequence of Corynebacterium casei LMG S-19264T (=DSM 44701T), isolated from a smear-ripened cheese.</title>
        <authorList>
            <consortium name="US DOE Joint Genome Institute (JGI-PGF)"/>
            <person name="Walter F."/>
            <person name="Albersmeier A."/>
            <person name="Kalinowski J."/>
            <person name="Ruckert C."/>
        </authorList>
    </citation>
    <scope>NUCLEOTIDE SEQUENCE</scope>
    <source>
        <strain evidence="13">CGMCC 1.14988</strain>
    </source>
</reference>
<feature type="binding site" evidence="10">
    <location>
        <position position="274"/>
    </location>
    <ligand>
        <name>L-citrulline</name>
        <dbReference type="ChEBI" id="CHEBI:57743"/>
    </ligand>
</feature>
<feature type="domain" description="Arginosuccinate synthase-like N-terminal" evidence="11">
    <location>
        <begin position="5"/>
        <end position="166"/>
    </location>
</feature>
<dbReference type="InterPro" id="IPR024074">
    <property type="entry name" value="AS_cat/multimer_dom_body"/>
</dbReference>
<dbReference type="SUPFAM" id="SSF69864">
    <property type="entry name" value="Argininosuccinate synthetase, C-terminal domain"/>
    <property type="match status" value="1"/>
</dbReference>
<dbReference type="Gene3D" id="3.90.1260.10">
    <property type="entry name" value="Argininosuccinate synthetase, chain A, domain 2"/>
    <property type="match status" value="1"/>
</dbReference>
<evidence type="ECO:0000256" key="9">
    <source>
        <dbReference type="ARBA" id="ARBA00022840"/>
    </source>
</evidence>
<keyword evidence="6 10" id="KW-0436">Ligase</keyword>
<evidence type="ECO:0000256" key="1">
    <source>
        <dbReference type="ARBA" id="ARBA00004967"/>
    </source>
</evidence>
<proteinExistence type="inferred from homology"/>
<comment type="pathway">
    <text evidence="1 10">Amino-acid biosynthesis; L-arginine biosynthesis; L-arginine from L-ornithine and carbamoyl phosphate: step 2/3.</text>
</comment>
<comment type="caution">
    <text evidence="10">Lacks conserved residue(s) required for the propagation of feature annotation.</text>
</comment>
<dbReference type="GO" id="GO:0000050">
    <property type="term" value="P:urea cycle"/>
    <property type="evidence" value="ECO:0007669"/>
    <property type="project" value="TreeGrafter"/>
</dbReference>
<dbReference type="PROSITE" id="PS00565">
    <property type="entry name" value="ARGININOSUCCIN_SYN_2"/>
    <property type="match status" value="1"/>
</dbReference>
<dbReference type="EC" id="6.3.4.5" evidence="3 10"/>
<dbReference type="PROSITE" id="PS00564">
    <property type="entry name" value="ARGININOSUCCIN_SYN_1"/>
    <property type="match status" value="1"/>
</dbReference>
<dbReference type="Gene3D" id="1.20.5.470">
    <property type="entry name" value="Single helix bin"/>
    <property type="match status" value="1"/>
</dbReference>
<keyword evidence="4 10" id="KW-0963">Cytoplasm</keyword>
<evidence type="ECO:0000256" key="5">
    <source>
        <dbReference type="ARBA" id="ARBA00022571"/>
    </source>
</evidence>
<evidence type="ECO:0000256" key="10">
    <source>
        <dbReference type="HAMAP-Rule" id="MF_00005"/>
    </source>
</evidence>
<dbReference type="AlphaFoldDB" id="A0A8J3EUM8"/>
<keyword evidence="5 10" id="KW-0055">Arginine biosynthesis</keyword>
<dbReference type="InterPro" id="IPR048267">
    <property type="entry name" value="Arginosuc_syn_N"/>
</dbReference>
<protein>
    <recommendedName>
        <fullName evidence="3 10">Argininosuccinate synthase</fullName>
        <ecNumber evidence="3 10">6.3.4.5</ecNumber>
    </recommendedName>
    <alternativeName>
        <fullName evidence="10">Citrulline--aspartate ligase</fullName>
    </alternativeName>
</protein>
<evidence type="ECO:0000313" key="14">
    <source>
        <dbReference type="Proteomes" id="UP000650511"/>
    </source>
</evidence>
<feature type="domain" description="Arginosuccinate synthase C-terminal" evidence="12">
    <location>
        <begin position="176"/>
        <end position="394"/>
    </location>
</feature>
<dbReference type="Proteomes" id="UP000650511">
    <property type="component" value="Unassembled WGS sequence"/>
</dbReference>
<feature type="binding site" evidence="10">
    <location>
        <position position="177"/>
    </location>
    <ligand>
        <name>L-citrulline</name>
        <dbReference type="ChEBI" id="CHEBI:57743"/>
    </ligand>
</feature>
<comment type="catalytic activity">
    <reaction evidence="10">
        <text>L-citrulline + L-aspartate + ATP = 2-(N(omega)-L-arginino)succinate + AMP + diphosphate + H(+)</text>
        <dbReference type="Rhea" id="RHEA:10932"/>
        <dbReference type="ChEBI" id="CHEBI:15378"/>
        <dbReference type="ChEBI" id="CHEBI:29991"/>
        <dbReference type="ChEBI" id="CHEBI:30616"/>
        <dbReference type="ChEBI" id="CHEBI:33019"/>
        <dbReference type="ChEBI" id="CHEBI:57472"/>
        <dbReference type="ChEBI" id="CHEBI:57743"/>
        <dbReference type="ChEBI" id="CHEBI:456215"/>
        <dbReference type="EC" id="6.3.4.5"/>
    </reaction>
</comment>
<dbReference type="UniPathway" id="UPA00068">
    <property type="reaction ID" value="UER00113"/>
</dbReference>
<dbReference type="Pfam" id="PF00764">
    <property type="entry name" value="Arginosuc_synth"/>
    <property type="match status" value="1"/>
</dbReference>
<dbReference type="PANTHER" id="PTHR11587:SF2">
    <property type="entry name" value="ARGININOSUCCINATE SYNTHASE"/>
    <property type="match status" value="1"/>
</dbReference>
<dbReference type="InterPro" id="IPR048268">
    <property type="entry name" value="Arginosuc_syn_C"/>
</dbReference>
<comment type="caution">
    <text evidence="13">The sequence shown here is derived from an EMBL/GenBank/DDBJ whole genome shotgun (WGS) entry which is preliminary data.</text>
</comment>